<dbReference type="PANTHER" id="PTHR36924:SF1">
    <property type="entry name" value="ANTITOXIN HIGA-1"/>
    <property type="match status" value="1"/>
</dbReference>
<dbReference type="PROSITE" id="PS50943">
    <property type="entry name" value="HTH_CROC1"/>
    <property type="match status" value="1"/>
</dbReference>
<feature type="domain" description="HTH cro/C1-type" evidence="2">
    <location>
        <begin position="21"/>
        <end position="59"/>
    </location>
</feature>
<proteinExistence type="predicted"/>
<keyword evidence="1" id="KW-0238">DNA-binding</keyword>
<reference evidence="3 4" key="1">
    <citation type="journal article" date="2018" name="Nat. Biotechnol.">
        <title>A standardized bacterial taxonomy based on genome phylogeny substantially revises the tree of life.</title>
        <authorList>
            <person name="Parks D.H."/>
            <person name="Chuvochina M."/>
            <person name="Waite D.W."/>
            <person name="Rinke C."/>
            <person name="Skarshewski A."/>
            <person name="Chaumeil P.A."/>
            <person name="Hugenholtz P."/>
        </authorList>
    </citation>
    <scope>NUCLEOTIDE SEQUENCE [LARGE SCALE GENOMIC DNA]</scope>
    <source>
        <strain evidence="3">UBA10707</strain>
    </source>
</reference>
<dbReference type="PANTHER" id="PTHR36924">
    <property type="entry name" value="ANTITOXIN HIGA-1"/>
    <property type="match status" value="1"/>
</dbReference>
<dbReference type="InterPro" id="IPR001387">
    <property type="entry name" value="Cro/C1-type_HTH"/>
</dbReference>
<evidence type="ECO:0000313" key="3">
    <source>
        <dbReference type="EMBL" id="HBP30666.1"/>
    </source>
</evidence>
<dbReference type="AlphaFoldDB" id="A0A356LI56"/>
<dbReference type="Proteomes" id="UP000264036">
    <property type="component" value="Unassembled WGS sequence"/>
</dbReference>
<dbReference type="Pfam" id="PF01381">
    <property type="entry name" value="HTH_3"/>
    <property type="match status" value="1"/>
</dbReference>
<dbReference type="NCBIfam" id="TIGR02607">
    <property type="entry name" value="antidote_HigA"/>
    <property type="match status" value="1"/>
</dbReference>
<dbReference type="Gene3D" id="1.10.260.40">
    <property type="entry name" value="lambda repressor-like DNA-binding domains"/>
    <property type="match status" value="1"/>
</dbReference>
<evidence type="ECO:0000313" key="4">
    <source>
        <dbReference type="Proteomes" id="UP000264036"/>
    </source>
</evidence>
<name>A0A356LI56_9BURK</name>
<gene>
    <name evidence="3" type="primary">higA</name>
    <name evidence="3" type="ORF">DD666_14750</name>
</gene>
<dbReference type="SUPFAM" id="SSF47413">
    <property type="entry name" value="lambda repressor-like DNA-binding domains"/>
    <property type="match status" value="1"/>
</dbReference>
<dbReference type="InterPro" id="IPR013430">
    <property type="entry name" value="Toxin_antidote_HigA"/>
</dbReference>
<dbReference type="EMBL" id="DOEK01000030">
    <property type="protein sequence ID" value="HBP30666.1"/>
    <property type="molecule type" value="Genomic_DNA"/>
</dbReference>
<evidence type="ECO:0000256" key="1">
    <source>
        <dbReference type="ARBA" id="ARBA00023125"/>
    </source>
</evidence>
<organism evidence="3 4">
    <name type="scientific">Advenella kashmirensis</name>
    <dbReference type="NCBI Taxonomy" id="310575"/>
    <lineage>
        <taxon>Bacteria</taxon>
        <taxon>Pseudomonadati</taxon>
        <taxon>Pseudomonadota</taxon>
        <taxon>Betaproteobacteria</taxon>
        <taxon>Burkholderiales</taxon>
        <taxon>Alcaligenaceae</taxon>
    </lineage>
</organism>
<accession>A0A356LI56</accession>
<evidence type="ECO:0000259" key="2">
    <source>
        <dbReference type="PROSITE" id="PS50943"/>
    </source>
</evidence>
<sequence>MMKKHPHPGQLIRTDVIEPSGLDITEAAARLGVSRLTLSRLLNGHHGVSPDMAPRLEKAGAGTAQLWMQLQMNYELPRLRDKDIGNVSSLIKRSF</sequence>
<comment type="caution">
    <text evidence="3">The sequence shown here is derived from an EMBL/GenBank/DDBJ whole genome shotgun (WGS) entry which is preliminary data.</text>
</comment>
<dbReference type="GO" id="GO:0003677">
    <property type="term" value="F:DNA binding"/>
    <property type="evidence" value="ECO:0007669"/>
    <property type="project" value="UniProtKB-KW"/>
</dbReference>
<protein>
    <submittedName>
        <fullName evidence="3">Addiction module antidote protein, HigA family</fullName>
    </submittedName>
</protein>
<dbReference type="InterPro" id="IPR010982">
    <property type="entry name" value="Lambda_DNA-bd_dom_sf"/>
</dbReference>